<accession>A0A6J3BXG7</accession>
<dbReference type="InParanoid" id="A0A6J3BXG7"/>
<reference evidence="2" key="1">
    <citation type="submission" date="2025-08" db="UniProtKB">
        <authorList>
            <consortium name="RefSeq"/>
        </authorList>
    </citation>
    <scope>IDENTIFICATION</scope>
    <source>
        <tissue evidence="2">Whole larvae</tissue>
    </source>
</reference>
<dbReference type="KEGG" id="gmw:113522052"/>
<proteinExistence type="predicted"/>
<dbReference type="GeneID" id="113522052"/>
<dbReference type="AlphaFoldDB" id="A0A6J3BXG7"/>
<evidence type="ECO:0000313" key="2">
    <source>
        <dbReference type="RefSeq" id="XP_031764350.1"/>
    </source>
</evidence>
<evidence type="ECO:0000313" key="1">
    <source>
        <dbReference type="Proteomes" id="UP001652740"/>
    </source>
</evidence>
<protein>
    <submittedName>
        <fullName evidence="2">Fatty acid-binding protein 1-like</fullName>
    </submittedName>
</protein>
<dbReference type="OrthoDB" id="354351at2759"/>
<dbReference type="SMR" id="A0A6J3BXG7"/>
<dbReference type="InterPro" id="IPR012674">
    <property type="entry name" value="Calycin"/>
</dbReference>
<name>A0A6J3BXG7_GALME</name>
<dbReference type="RefSeq" id="XP_031764350.1">
    <property type="nucleotide sequence ID" value="XM_031908490.2"/>
</dbReference>
<sequence>MSFLGKTYRAGSEENVEAFVKVLGLPAEMTAKLVQYKPDQKFEKDGDAYKHTVITANKVKEIRFKSGETYDDKLRDLIPVKITYTVDGDTITQVIKDDEGRSGTFKMEFSGDTMKATVTASFWDGTAVRHYSAI</sequence>
<dbReference type="Proteomes" id="UP001652740">
    <property type="component" value="Unplaced"/>
</dbReference>
<gene>
    <name evidence="2" type="primary">LOC113522052</name>
</gene>
<keyword evidence="1" id="KW-1185">Reference proteome</keyword>
<organism evidence="1 2">
    <name type="scientific">Galleria mellonella</name>
    <name type="common">Greater wax moth</name>
    <dbReference type="NCBI Taxonomy" id="7137"/>
    <lineage>
        <taxon>Eukaryota</taxon>
        <taxon>Metazoa</taxon>
        <taxon>Ecdysozoa</taxon>
        <taxon>Arthropoda</taxon>
        <taxon>Hexapoda</taxon>
        <taxon>Insecta</taxon>
        <taxon>Pterygota</taxon>
        <taxon>Neoptera</taxon>
        <taxon>Endopterygota</taxon>
        <taxon>Lepidoptera</taxon>
        <taxon>Glossata</taxon>
        <taxon>Ditrysia</taxon>
        <taxon>Pyraloidea</taxon>
        <taxon>Pyralidae</taxon>
        <taxon>Galleriinae</taxon>
        <taxon>Galleria</taxon>
    </lineage>
</organism>
<dbReference type="Gene3D" id="2.40.128.20">
    <property type="match status" value="1"/>
</dbReference>
<dbReference type="SUPFAM" id="SSF50814">
    <property type="entry name" value="Lipocalins"/>
    <property type="match status" value="1"/>
</dbReference>